<evidence type="ECO:0000256" key="8">
    <source>
        <dbReference type="ARBA" id="ARBA00039149"/>
    </source>
</evidence>
<keyword evidence="2 10" id="KW-0436">Ligase</keyword>
<dbReference type="OrthoDB" id="9789567at2"/>
<dbReference type="HAMAP" id="MF_01633">
    <property type="entry name" value="QueC"/>
    <property type="match status" value="1"/>
</dbReference>
<dbReference type="PANTHER" id="PTHR42914:SF1">
    <property type="entry name" value="7-CYANO-7-DEAZAGUANINE SYNTHASE"/>
    <property type="match status" value="1"/>
</dbReference>
<feature type="binding site" evidence="10">
    <location>
        <begin position="8"/>
        <end position="18"/>
    </location>
    <ligand>
        <name>ATP</name>
        <dbReference type="ChEBI" id="CHEBI:30616"/>
    </ligand>
</feature>
<keyword evidence="4 10" id="KW-0547">Nucleotide-binding</keyword>
<dbReference type="PIRSF" id="PIRSF006293">
    <property type="entry name" value="ExsB"/>
    <property type="match status" value="1"/>
</dbReference>
<dbReference type="NCBIfam" id="TIGR00364">
    <property type="entry name" value="7-cyano-7-deazaguanine synthase QueC"/>
    <property type="match status" value="1"/>
</dbReference>
<comment type="catalytic activity">
    <reaction evidence="9 10">
        <text>7-carboxy-7-carbaguanine + NH4(+) + 2 ATP = 7-cyano-7-carbaguanine + 2 AMP + 2 diphosphate + 2 H(+)</text>
        <dbReference type="Rhea" id="RHEA:27982"/>
        <dbReference type="ChEBI" id="CHEBI:15378"/>
        <dbReference type="ChEBI" id="CHEBI:28938"/>
        <dbReference type="ChEBI" id="CHEBI:30616"/>
        <dbReference type="ChEBI" id="CHEBI:33019"/>
        <dbReference type="ChEBI" id="CHEBI:45075"/>
        <dbReference type="ChEBI" id="CHEBI:61036"/>
        <dbReference type="ChEBI" id="CHEBI:456215"/>
        <dbReference type="EC" id="6.3.4.20"/>
    </reaction>
</comment>
<dbReference type="EMBL" id="BDJK01000015">
    <property type="protein sequence ID" value="GAV22519.1"/>
    <property type="molecule type" value="Genomic_DNA"/>
</dbReference>
<dbReference type="CDD" id="cd01995">
    <property type="entry name" value="QueC-like"/>
    <property type="match status" value="1"/>
</dbReference>
<keyword evidence="6 10" id="KW-0067">ATP-binding</keyword>
<evidence type="ECO:0000256" key="9">
    <source>
        <dbReference type="ARBA" id="ARBA00047890"/>
    </source>
</evidence>
<organism evidence="11 12">
    <name type="scientific">Carboxydothermus pertinax</name>
    <dbReference type="NCBI Taxonomy" id="870242"/>
    <lineage>
        <taxon>Bacteria</taxon>
        <taxon>Bacillati</taxon>
        <taxon>Bacillota</taxon>
        <taxon>Clostridia</taxon>
        <taxon>Thermoanaerobacterales</taxon>
        <taxon>Thermoanaerobacteraceae</taxon>
        <taxon>Carboxydothermus</taxon>
    </lineage>
</organism>
<keyword evidence="12" id="KW-1185">Reference proteome</keyword>
<dbReference type="RefSeq" id="WP_075859003.1">
    <property type="nucleotide sequence ID" value="NZ_BDJK01000015.1"/>
</dbReference>
<evidence type="ECO:0000256" key="5">
    <source>
        <dbReference type="ARBA" id="ARBA00022833"/>
    </source>
</evidence>
<dbReference type="Proteomes" id="UP000187485">
    <property type="component" value="Unassembled WGS sequence"/>
</dbReference>
<dbReference type="InterPro" id="IPR018317">
    <property type="entry name" value="QueC"/>
</dbReference>
<dbReference type="STRING" id="870242.cpu_10290"/>
<evidence type="ECO:0000256" key="2">
    <source>
        <dbReference type="ARBA" id="ARBA00022598"/>
    </source>
</evidence>
<dbReference type="Pfam" id="PF06508">
    <property type="entry name" value="QueC"/>
    <property type="match status" value="1"/>
</dbReference>
<keyword evidence="5 10" id="KW-0862">Zinc</keyword>
<gene>
    <name evidence="10" type="primary">queC</name>
    <name evidence="11" type="ORF">cpu_10290</name>
</gene>
<comment type="caution">
    <text evidence="11">The sequence shown here is derived from an EMBL/GenBank/DDBJ whole genome shotgun (WGS) entry which is preliminary data.</text>
</comment>
<dbReference type="SUPFAM" id="SSF52402">
    <property type="entry name" value="Adenine nucleotide alpha hydrolases-like"/>
    <property type="match status" value="1"/>
</dbReference>
<dbReference type="GO" id="GO:0016879">
    <property type="term" value="F:ligase activity, forming carbon-nitrogen bonds"/>
    <property type="evidence" value="ECO:0007669"/>
    <property type="project" value="UniProtKB-UniRule"/>
</dbReference>
<dbReference type="InterPro" id="IPR014729">
    <property type="entry name" value="Rossmann-like_a/b/a_fold"/>
</dbReference>
<comment type="subunit">
    <text evidence="10">Homodimer.</text>
</comment>
<feature type="binding site" evidence="10">
    <location>
        <position position="199"/>
    </location>
    <ligand>
        <name>Zn(2+)</name>
        <dbReference type="ChEBI" id="CHEBI:29105"/>
    </ligand>
</feature>
<evidence type="ECO:0000256" key="7">
    <source>
        <dbReference type="ARBA" id="ARBA00037993"/>
    </source>
</evidence>
<evidence type="ECO:0000256" key="4">
    <source>
        <dbReference type="ARBA" id="ARBA00022741"/>
    </source>
</evidence>
<reference evidence="12" key="1">
    <citation type="submission" date="2016-12" db="EMBL/GenBank/DDBJ databases">
        <title>Draft Genome Sequences od Carboxydothermus pertinax and islandicus, Hydrogenogenic Carboxydotrophic Bacteria.</title>
        <authorList>
            <person name="Fukuyama Y."/>
            <person name="Ohmae K."/>
            <person name="Yoneda Y."/>
            <person name="Yoshida T."/>
            <person name="Sako Y."/>
        </authorList>
    </citation>
    <scope>NUCLEOTIDE SEQUENCE [LARGE SCALE GENOMIC DNA]</scope>
    <source>
        <strain evidence="12">Ug1</strain>
    </source>
</reference>
<sequence length="215" mass="23749">MEKAIVLLSAGLDSTVSLAYGVKTFEVILGLTINYGQKAAKKEIEHSQKILNFYGIPQEIIELPFLQKITKTSLVAECEEIPANVDLESDEATKISMAKVWVPNRNGLFINIAAAYAESLGAKYIITGFNAEEAQTFSDNSREFVEASNLALSYSTLNKVEVVSFTQNLEKAEIYRLGIELKAPLDLVWSCYYGGEEMCGKCESCLRLIRARGGK</sequence>
<protein>
    <recommendedName>
        <fullName evidence="8 10">7-cyano-7-deazaguanine synthase</fullName>
        <ecNumber evidence="8 10">6.3.4.20</ecNumber>
    </recommendedName>
    <alternativeName>
        <fullName evidence="10">7-cyano-7-carbaguanine synthase</fullName>
    </alternativeName>
    <alternativeName>
        <fullName evidence="10">PreQ(0) synthase</fullName>
    </alternativeName>
    <alternativeName>
        <fullName evidence="10">Queuosine biosynthesis protein QueC</fullName>
    </alternativeName>
</protein>
<feature type="binding site" evidence="10">
    <location>
        <position position="202"/>
    </location>
    <ligand>
        <name>Zn(2+)</name>
        <dbReference type="ChEBI" id="CHEBI:29105"/>
    </ligand>
</feature>
<dbReference type="UniPathway" id="UPA00391"/>
<keyword evidence="3 10" id="KW-0479">Metal-binding</keyword>
<dbReference type="GO" id="GO:0008616">
    <property type="term" value="P:tRNA queuosine(34) biosynthetic process"/>
    <property type="evidence" value="ECO:0007669"/>
    <property type="project" value="UniProtKB-UniRule"/>
</dbReference>
<comment type="pathway">
    <text evidence="1 10">Purine metabolism; 7-cyano-7-deazaguanine biosynthesis.</text>
</comment>
<comment type="similarity">
    <text evidence="7 10">Belongs to the QueC family.</text>
</comment>
<comment type="function">
    <text evidence="10">Catalyzes the ATP-dependent conversion of 7-carboxy-7-deazaguanine (CDG) to 7-cyano-7-deazaguanine (preQ(0)).</text>
</comment>
<evidence type="ECO:0000256" key="1">
    <source>
        <dbReference type="ARBA" id="ARBA00005061"/>
    </source>
</evidence>
<dbReference type="GO" id="GO:0005524">
    <property type="term" value="F:ATP binding"/>
    <property type="evidence" value="ECO:0007669"/>
    <property type="project" value="UniProtKB-UniRule"/>
</dbReference>
<evidence type="ECO:0000313" key="11">
    <source>
        <dbReference type="EMBL" id="GAV22519.1"/>
    </source>
</evidence>
<evidence type="ECO:0000256" key="3">
    <source>
        <dbReference type="ARBA" id="ARBA00022723"/>
    </source>
</evidence>
<name>A0A1L8CUK0_9THEO</name>
<evidence type="ECO:0000256" key="6">
    <source>
        <dbReference type="ARBA" id="ARBA00022840"/>
    </source>
</evidence>
<dbReference type="Gene3D" id="3.40.50.620">
    <property type="entry name" value="HUPs"/>
    <property type="match status" value="1"/>
</dbReference>
<dbReference type="GO" id="GO:0008270">
    <property type="term" value="F:zinc ion binding"/>
    <property type="evidence" value="ECO:0007669"/>
    <property type="project" value="UniProtKB-UniRule"/>
</dbReference>
<evidence type="ECO:0000313" key="12">
    <source>
        <dbReference type="Proteomes" id="UP000187485"/>
    </source>
</evidence>
<dbReference type="EC" id="6.3.4.20" evidence="8 10"/>
<comment type="cofactor">
    <cofactor evidence="10">
        <name>Zn(2+)</name>
        <dbReference type="ChEBI" id="CHEBI:29105"/>
    </cofactor>
    <text evidence="10">Binds 1 zinc ion per subunit.</text>
</comment>
<proteinExistence type="inferred from homology"/>
<accession>A0A1L8CUK0</accession>
<feature type="binding site" evidence="10">
    <location>
        <position position="205"/>
    </location>
    <ligand>
        <name>Zn(2+)</name>
        <dbReference type="ChEBI" id="CHEBI:29105"/>
    </ligand>
</feature>
<feature type="binding site" evidence="10">
    <location>
        <position position="191"/>
    </location>
    <ligand>
        <name>Zn(2+)</name>
        <dbReference type="ChEBI" id="CHEBI:29105"/>
    </ligand>
</feature>
<dbReference type="AlphaFoldDB" id="A0A1L8CUK0"/>
<evidence type="ECO:0000256" key="10">
    <source>
        <dbReference type="HAMAP-Rule" id="MF_01633"/>
    </source>
</evidence>
<dbReference type="PANTHER" id="PTHR42914">
    <property type="entry name" value="7-CYANO-7-DEAZAGUANINE SYNTHASE"/>
    <property type="match status" value="1"/>
</dbReference>
<keyword evidence="10" id="KW-0671">Queuosine biosynthesis</keyword>